<feature type="compositionally biased region" description="Polar residues" evidence="5">
    <location>
        <begin position="476"/>
        <end position="488"/>
    </location>
</feature>
<gene>
    <name evidence="6" type="primary">NT5DC1_1</name>
    <name evidence="6" type="ORF">CM83_8269</name>
</gene>
<keyword evidence="3" id="KW-0378">Hydrolase</keyword>
<sequence>MIKKKIFKFADYDLIGFNLDHTVVRYDFNALVKAQYHFLVEYLIRKKLYPPECFGKITDADINFLCRGTFIDTANGNFLKVDNMGQIIRATNGTRPLSPQEMQKIYGKKKQFRPLLDYLTNLMKTYKLASSPKVDCYTDYYQCAGILIYIKTIDFCRDHKLKKKLKLKTLWMDIEEGLNAMADKSNKECEWDTLMPTYKLKTDPRLALWLAELRKSSSLMLITSCTPYAADLRMTTAFSPKWRELFDFVVYNVDRFLFFRESANFCDLEGRLVPFTGEGEYVEGSIDAIDRYLKRELQRVPKIVYAGGASLHDILAPRCDVLGLIAELTEHPYFVGLAKLENAAWVLSNTWGQLDSDEDILTIWGRALEEKTKFCAPTLSYFTHQTTTREFHPHWLETVDTYAIKELVKEKMRVSRTSRAYLDPKNDEETKKVKEHQSTNVLPRDINQSNRNGPNDSLQVESKQKLIVEPKEKSQRQGPSTQKTQSTTDEQEPNPLETPSTKFRDMFNRSKLPELKEKIKVKARVACQER</sequence>
<dbReference type="Gene3D" id="3.40.50.1000">
    <property type="entry name" value="HAD superfamily/HAD-like"/>
    <property type="match status" value="1"/>
</dbReference>
<evidence type="ECO:0000256" key="4">
    <source>
        <dbReference type="ARBA" id="ARBA00022842"/>
    </source>
</evidence>
<dbReference type="InterPro" id="IPR023214">
    <property type="entry name" value="HAD_sf"/>
</dbReference>
<feature type="compositionally biased region" description="Polar residues" evidence="5">
    <location>
        <begin position="438"/>
        <end position="461"/>
    </location>
</feature>
<feature type="compositionally biased region" description="Basic and acidic residues" evidence="5">
    <location>
        <begin position="462"/>
        <end position="475"/>
    </location>
</feature>
<keyword evidence="2" id="KW-0479">Metal-binding</keyword>
<organism evidence="6">
    <name type="scientific">Lygus hesperus</name>
    <name type="common">Western plant bug</name>
    <dbReference type="NCBI Taxonomy" id="30085"/>
    <lineage>
        <taxon>Eukaryota</taxon>
        <taxon>Metazoa</taxon>
        <taxon>Ecdysozoa</taxon>
        <taxon>Arthropoda</taxon>
        <taxon>Hexapoda</taxon>
        <taxon>Insecta</taxon>
        <taxon>Pterygota</taxon>
        <taxon>Neoptera</taxon>
        <taxon>Paraneoptera</taxon>
        <taxon>Hemiptera</taxon>
        <taxon>Heteroptera</taxon>
        <taxon>Panheteroptera</taxon>
        <taxon>Cimicomorpha</taxon>
        <taxon>Miridae</taxon>
        <taxon>Mirini</taxon>
        <taxon>Lygus</taxon>
    </lineage>
</organism>
<proteinExistence type="inferred from homology"/>
<feature type="region of interest" description="Disordered" evidence="5">
    <location>
        <begin position="419"/>
        <end position="510"/>
    </location>
</feature>
<dbReference type="GO" id="GO:0008253">
    <property type="term" value="F:5'-nucleotidase activity"/>
    <property type="evidence" value="ECO:0007669"/>
    <property type="project" value="TreeGrafter"/>
</dbReference>
<dbReference type="PANTHER" id="PTHR12103:SF38">
    <property type="entry name" value="5'-NUCLEOTIDASE DOMAIN-CONTAINING PROTEIN 1"/>
    <property type="match status" value="1"/>
</dbReference>
<dbReference type="AlphaFoldDB" id="A0A0A9ZF02"/>
<evidence type="ECO:0000256" key="3">
    <source>
        <dbReference type="ARBA" id="ARBA00022801"/>
    </source>
</evidence>
<feature type="compositionally biased region" description="Basic and acidic residues" evidence="5">
    <location>
        <begin position="422"/>
        <end position="437"/>
    </location>
</feature>
<dbReference type="Pfam" id="PF05761">
    <property type="entry name" value="5_nucleotid"/>
    <property type="match status" value="1"/>
</dbReference>
<protein>
    <submittedName>
        <fullName evidence="6">5'-nucleotidase domain-containing protein 1</fullName>
    </submittedName>
</protein>
<reference evidence="6" key="1">
    <citation type="journal article" date="2014" name="PLoS ONE">
        <title>Transcriptome-Based Identification of ABC Transporters in the Western Tarnished Plant Bug Lygus hesperus.</title>
        <authorList>
            <person name="Hull J.J."/>
            <person name="Chaney K."/>
            <person name="Geib S.M."/>
            <person name="Fabrick J.A."/>
            <person name="Brent C.S."/>
            <person name="Walsh D."/>
            <person name="Lavine L.C."/>
        </authorList>
    </citation>
    <scope>NUCLEOTIDE SEQUENCE</scope>
</reference>
<name>A0A0A9ZF02_LYGHE</name>
<dbReference type="GO" id="GO:0046872">
    <property type="term" value="F:metal ion binding"/>
    <property type="evidence" value="ECO:0007669"/>
    <property type="project" value="UniProtKB-KW"/>
</dbReference>
<evidence type="ECO:0000313" key="6">
    <source>
        <dbReference type="EMBL" id="JAG42506.1"/>
    </source>
</evidence>
<dbReference type="PANTHER" id="PTHR12103">
    <property type="entry name" value="5'-NUCLEOTIDASE DOMAIN-CONTAINING"/>
    <property type="match status" value="1"/>
</dbReference>
<comment type="similarity">
    <text evidence="1">Belongs to the 5'(3')-deoxyribonucleotidase family.</text>
</comment>
<dbReference type="SUPFAM" id="SSF56784">
    <property type="entry name" value="HAD-like"/>
    <property type="match status" value="1"/>
</dbReference>
<evidence type="ECO:0000256" key="2">
    <source>
        <dbReference type="ARBA" id="ARBA00022723"/>
    </source>
</evidence>
<dbReference type="EMBL" id="GBHO01001098">
    <property type="protein sequence ID" value="JAG42506.1"/>
    <property type="molecule type" value="Transcribed_RNA"/>
</dbReference>
<evidence type="ECO:0000256" key="5">
    <source>
        <dbReference type="SAM" id="MobiDB-lite"/>
    </source>
</evidence>
<dbReference type="InterPro" id="IPR008380">
    <property type="entry name" value="HAD-SF_hydro_IG_5-nucl"/>
</dbReference>
<reference evidence="6" key="2">
    <citation type="submission" date="2014-07" db="EMBL/GenBank/DDBJ databases">
        <authorList>
            <person name="Hull J."/>
        </authorList>
    </citation>
    <scope>NUCLEOTIDE SEQUENCE</scope>
</reference>
<evidence type="ECO:0000256" key="1">
    <source>
        <dbReference type="ARBA" id="ARBA00009589"/>
    </source>
</evidence>
<dbReference type="InterPro" id="IPR036412">
    <property type="entry name" value="HAD-like_sf"/>
</dbReference>
<keyword evidence="4" id="KW-0460">Magnesium</keyword>
<accession>A0A0A9ZF02</accession>